<keyword evidence="6" id="KW-0175">Coiled coil</keyword>
<evidence type="ECO:0000256" key="4">
    <source>
        <dbReference type="ARBA" id="ARBA00022692"/>
    </source>
</evidence>
<gene>
    <name evidence="10" type="ORF">CesoFtcFv8_026121</name>
</gene>
<reference evidence="10 11" key="1">
    <citation type="journal article" date="2023" name="Mol. Biol. Evol.">
        <title>Genomics of Secondarily Temperate Adaptation in the Only Non-Antarctic Icefish.</title>
        <authorList>
            <person name="Rivera-Colon A.G."/>
            <person name="Rayamajhi N."/>
            <person name="Minhas B.F."/>
            <person name="Madrigal G."/>
            <person name="Bilyk K.T."/>
            <person name="Yoon V."/>
            <person name="Hune M."/>
            <person name="Gregory S."/>
            <person name="Cheng C.H.C."/>
            <person name="Catchen J.M."/>
        </authorList>
    </citation>
    <scope>NUCLEOTIDE SEQUENCE [LARGE SCALE GENOMIC DNA]</scope>
    <source>
        <strain evidence="10">JC2023a</strain>
    </source>
</reference>
<feature type="compositionally biased region" description="Basic and acidic residues" evidence="8">
    <location>
        <begin position="21"/>
        <end position="31"/>
    </location>
</feature>
<evidence type="ECO:0000256" key="9">
    <source>
        <dbReference type="SAM" id="Phobius"/>
    </source>
</evidence>
<evidence type="ECO:0000256" key="2">
    <source>
        <dbReference type="ARBA" id="ARBA00004496"/>
    </source>
</evidence>
<feature type="compositionally biased region" description="Basic and acidic residues" evidence="8">
    <location>
        <begin position="42"/>
        <end position="58"/>
    </location>
</feature>
<dbReference type="PANTHER" id="PTHR15352:SF3">
    <property type="entry name" value="INOSITOL 1,4,5-TRIPHOSPHATE RECEPTOR ASSOCIATED 2"/>
    <property type="match status" value="1"/>
</dbReference>
<evidence type="ECO:0000256" key="7">
    <source>
        <dbReference type="ARBA" id="ARBA00023136"/>
    </source>
</evidence>
<dbReference type="PANTHER" id="PTHR15352">
    <property type="entry name" value="LYMPHOID-RESTRICTED MEMBRANE PROTEIN, JAW1"/>
    <property type="match status" value="1"/>
</dbReference>
<keyword evidence="5 9" id="KW-1133">Transmembrane helix</keyword>
<feature type="compositionally biased region" description="Polar residues" evidence="8">
    <location>
        <begin position="246"/>
        <end position="257"/>
    </location>
</feature>
<dbReference type="Pfam" id="PF05781">
    <property type="entry name" value="MRVI1"/>
    <property type="match status" value="1"/>
</dbReference>
<proteinExistence type="predicted"/>
<comment type="subcellular location">
    <subcellularLocation>
        <location evidence="2">Cytoplasm</location>
    </subcellularLocation>
    <subcellularLocation>
        <location evidence="1">Membrane</location>
        <topology evidence="1">Single-pass membrane protein</topology>
    </subcellularLocation>
</comment>
<keyword evidence="11" id="KW-1185">Reference proteome</keyword>
<dbReference type="GO" id="GO:0005789">
    <property type="term" value="C:endoplasmic reticulum membrane"/>
    <property type="evidence" value="ECO:0007669"/>
    <property type="project" value="TreeGrafter"/>
</dbReference>
<accession>A0AAN8B1S4</accession>
<evidence type="ECO:0000256" key="6">
    <source>
        <dbReference type="ARBA" id="ARBA00023054"/>
    </source>
</evidence>
<evidence type="ECO:0000256" key="3">
    <source>
        <dbReference type="ARBA" id="ARBA00022490"/>
    </source>
</evidence>
<dbReference type="AlphaFoldDB" id="A0AAN8B1S4"/>
<protein>
    <recommendedName>
        <fullName evidence="12">Lymphoid-restricted membrane protein</fullName>
    </recommendedName>
</protein>
<evidence type="ECO:0000256" key="5">
    <source>
        <dbReference type="ARBA" id="ARBA00022989"/>
    </source>
</evidence>
<sequence>MDLEGNGSSMDLEGNGSMEASESKRGQEVKQSEAVMCVGALQERESSMEVIEERKVQEDQSESSVATDKGSNMSGSSGTAIADKNSLSPNDKEIEADFQRLALGFKCDMFTLEKRLRLEERSRDLAEENVRKEISSCQGLLQALTPLCEDDNQSMEIIQRLQKNLEILIQSMSRVSSRSEMLGAIHQESRIGKAVEVMIQHVENLRRMYTKEHAELLELREALMQNERSFGSQTERGKDDFRGKKQPTQYYKSSTRRVSIAAIPRSGGGNMQFDMSKTQDCSETETERLTRRSPWNVGGKSSARPPLKRFVSSAAWVETEEPSLLMKGTAYDNTDCQVEDEQKEEPVAERRRSSLSELGSKLTSLILPLKTPTPSPSPTSTEPGMAQSLSHSLTSSREAAAARSGRGLWLWLAMVVVLAGLLALLASLVMQPAVDAAPVGTGDSWMTIQQLLWPYTGLRHNGQPPV</sequence>
<name>A0AAN8B1S4_9TELE</name>
<keyword evidence="7 9" id="KW-0472">Membrane</keyword>
<feature type="region of interest" description="Disordered" evidence="8">
    <location>
        <begin position="1"/>
        <end position="88"/>
    </location>
</feature>
<feature type="compositionally biased region" description="Polar residues" evidence="8">
    <location>
        <begin position="62"/>
        <end position="88"/>
    </location>
</feature>
<feature type="transmembrane region" description="Helical" evidence="9">
    <location>
        <begin position="408"/>
        <end position="429"/>
    </location>
</feature>
<dbReference type="Proteomes" id="UP001335648">
    <property type="component" value="Unassembled WGS sequence"/>
</dbReference>
<evidence type="ECO:0008006" key="12">
    <source>
        <dbReference type="Google" id="ProtNLM"/>
    </source>
</evidence>
<feature type="region of interest" description="Disordered" evidence="8">
    <location>
        <begin position="228"/>
        <end position="304"/>
    </location>
</feature>
<keyword evidence="4 9" id="KW-0812">Transmembrane</keyword>
<evidence type="ECO:0000313" key="10">
    <source>
        <dbReference type="EMBL" id="KAK5876806.1"/>
    </source>
</evidence>
<feature type="region of interest" description="Disordered" evidence="8">
    <location>
        <begin position="367"/>
        <end position="392"/>
    </location>
</feature>
<dbReference type="InterPro" id="IPR008677">
    <property type="entry name" value="MRVI1"/>
</dbReference>
<keyword evidence="3" id="KW-0963">Cytoplasm</keyword>
<evidence type="ECO:0000256" key="8">
    <source>
        <dbReference type="SAM" id="MobiDB-lite"/>
    </source>
</evidence>
<organism evidence="10 11">
    <name type="scientific">Champsocephalus esox</name>
    <name type="common">pike icefish</name>
    <dbReference type="NCBI Taxonomy" id="159716"/>
    <lineage>
        <taxon>Eukaryota</taxon>
        <taxon>Metazoa</taxon>
        <taxon>Chordata</taxon>
        <taxon>Craniata</taxon>
        <taxon>Vertebrata</taxon>
        <taxon>Euteleostomi</taxon>
        <taxon>Actinopterygii</taxon>
        <taxon>Neopterygii</taxon>
        <taxon>Teleostei</taxon>
        <taxon>Neoteleostei</taxon>
        <taxon>Acanthomorphata</taxon>
        <taxon>Eupercaria</taxon>
        <taxon>Perciformes</taxon>
        <taxon>Notothenioidei</taxon>
        <taxon>Channichthyidae</taxon>
        <taxon>Champsocephalus</taxon>
    </lineage>
</organism>
<dbReference type="EMBL" id="JAULUE010002067">
    <property type="protein sequence ID" value="KAK5876806.1"/>
    <property type="molecule type" value="Genomic_DNA"/>
</dbReference>
<evidence type="ECO:0000256" key="1">
    <source>
        <dbReference type="ARBA" id="ARBA00004167"/>
    </source>
</evidence>
<comment type="caution">
    <text evidence="10">The sequence shown here is derived from an EMBL/GenBank/DDBJ whole genome shotgun (WGS) entry which is preliminary data.</text>
</comment>
<evidence type="ECO:0000313" key="11">
    <source>
        <dbReference type="Proteomes" id="UP001335648"/>
    </source>
</evidence>